<evidence type="ECO:0000256" key="7">
    <source>
        <dbReference type="ARBA" id="ARBA00023002"/>
    </source>
</evidence>
<comment type="subcellular location">
    <subcellularLocation>
        <location evidence="2">Cytoplasm</location>
    </subcellularLocation>
</comment>
<evidence type="ECO:0000256" key="10">
    <source>
        <dbReference type="SAM" id="SignalP"/>
    </source>
</evidence>
<feature type="domain" description="Amine oxidase" evidence="11">
    <location>
        <begin position="10"/>
        <end position="442"/>
    </location>
</feature>
<keyword evidence="4" id="KW-0963">Cytoplasm</keyword>
<proteinExistence type="inferred from homology"/>
<comment type="cofactor">
    <cofactor evidence="1 9">
        <name>FAD</name>
        <dbReference type="ChEBI" id="CHEBI:57692"/>
    </cofactor>
</comment>
<dbReference type="GO" id="GO:0046592">
    <property type="term" value="F:polyamine oxidase activity"/>
    <property type="evidence" value="ECO:0007669"/>
    <property type="project" value="TreeGrafter"/>
</dbReference>
<name>A0A7I8W9I0_9ANNE</name>
<evidence type="ECO:0000259" key="11">
    <source>
        <dbReference type="Pfam" id="PF01593"/>
    </source>
</evidence>
<dbReference type="PRINTS" id="PR00757">
    <property type="entry name" value="AMINEOXDASEF"/>
</dbReference>
<evidence type="ECO:0000313" key="12">
    <source>
        <dbReference type="EMBL" id="CAD5124762.1"/>
    </source>
</evidence>
<dbReference type="EC" id="1.4.3.-" evidence="9"/>
<keyword evidence="6 9" id="KW-0274">FAD</keyword>
<dbReference type="Pfam" id="PF01593">
    <property type="entry name" value="Amino_oxidase"/>
    <property type="match status" value="1"/>
</dbReference>
<dbReference type="AlphaFoldDB" id="A0A7I8W9I0"/>
<dbReference type="SUPFAM" id="SSF54373">
    <property type="entry name" value="FAD-linked reductases, C-terminal domain"/>
    <property type="match status" value="1"/>
</dbReference>
<reference evidence="12 13" key="1">
    <citation type="submission" date="2020-08" db="EMBL/GenBank/DDBJ databases">
        <authorList>
            <person name="Hejnol A."/>
        </authorList>
    </citation>
    <scope>NUCLEOTIDE SEQUENCE [LARGE SCALE GENOMIC DNA]</scope>
</reference>
<comment type="similarity">
    <text evidence="3 9">Belongs to the flavin monoamine oxidase family.</text>
</comment>
<keyword evidence="7 9" id="KW-0560">Oxidoreductase</keyword>
<evidence type="ECO:0000256" key="9">
    <source>
        <dbReference type="RuleBase" id="RU362067"/>
    </source>
</evidence>
<keyword evidence="5 9" id="KW-0285">Flavoprotein</keyword>
<protein>
    <recommendedName>
        <fullName evidence="9">Amine oxidase</fullName>
        <ecNumber evidence="9">1.4.3.-</ecNumber>
    </recommendedName>
</protein>
<dbReference type="InterPro" id="IPR002937">
    <property type="entry name" value="Amino_oxidase"/>
</dbReference>
<dbReference type="EMBL" id="CAJFCJ010000023">
    <property type="protein sequence ID" value="CAD5124762.1"/>
    <property type="molecule type" value="Genomic_DNA"/>
</dbReference>
<evidence type="ECO:0000256" key="8">
    <source>
        <dbReference type="PIRSR" id="PIRSR601613-1"/>
    </source>
</evidence>
<dbReference type="OrthoDB" id="2219495at2759"/>
<organism evidence="12 13">
    <name type="scientific">Dimorphilus gyrociliatus</name>
    <dbReference type="NCBI Taxonomy" id="2664684"/>
    <lineage>
        <taxon>Eukaryota</taxon>
        <taxon>Metazoa</taxon>
        <taxon>Spiralia</taxon>
        <taxon>Lophotrochozoa</taxon>
        <taxon>Annelida</taxon>
        <taxon>Polychaeta</taxon>
        <taxon>Polychaeta incertae sedis</taxon>
        <taxon>Dinophilidae</taxon>
        <taxon>Dimorphilus</taxon>
    </lineage>
</organism>
<keyword evidence="13" id="KW-1185">Reference proteome</keyword>
<dbReference type="InterPro" id="IPR050281">
    <property type="entry name" value="Flavin_monoamine_oxidase"/>
</dbReference>
<evidence type="ECO:0000313" key="13">
    <source>
        <dbReference type="Proteomes" id="UP000549394"/>
    </source>
</evidence>
<feature type="signal peptide" evidence="10">
    <location>
        <begin position="1"/>
        <end position="16"/>
    </location>
</feature>
<dbReference type="Gene3D" id="3.50.50.60">
    <property type="entry name" value="FAD/NAD(P)-binding domain"/>
    <property type="match status" value="1"/>
</dbReference>
<dbReference type="InterPro" id="IPR036188">
    <property type="entry name" value="FAD/NAD-bd_sf"/>
</dbReference>
<feature type="binding site" evidence="8">
    <location>
        <position position="11"/>
    </location>
    <ligand>
        <name>FAD</name>
        <dbReference type="ChEBI" id="CHEBI:57692"/>
    </ligand>
</feature>
<evidence type="ECO:0000256" key="4">
    <source>
        <dbReference type="ARBA" id="ARBA00022490"/>
    </source>
</evidence>
<dbReference type="InterPro" id="IPR001613">
    <property type="entry name" value="Flavin_amine_oxidase"/>
</dbReference>
<dbReference type="PANTHER" id="PTHR10742">
    <property type="entry name" value="FLAVIN MONOAMINE OXIDASE"/>
    <property type="match status" value="1"/>
</dbReference>
<feature type="chain" id="PRO_5029726349" description="Amine oxidase" evidence="10">
    <location>
        <begin position="17"/>
        <end position="454"/>
    </location>
</feature>
<dbReference type="Gene3D" id="3.90.660.10">
    <property type="match status" value="1"/>
</dbReference>
<gene>
    <name evidence="12" type="ORF">DGYR_LOCUS12252</name>
</gene>
<evidence type="ECO:0000256" key="3">
    <source>
        <dbReference type="ARBA" id="ARBA00005995"/>
    </source>
</evidence>
<sequence length="454" mass="51452">MSIIIIGAGLSGLAAATELLEINPNADVKILEASSEIGGRIKTIKIYDKLIELGAQWIHGNTKENSAYAIAQAICNTSNSSYRECSFYESNGKRIKEAISNKCCELFYRIQNELEAIENSTASPNMSVAEYFDKELPKYYKDFKDDELLEAKNVFKQLLRMNESYMGALLTDVSINDPYISTGDNTCVNDGLAKICYHFQDRIYKANRTKDIIKLNHKVEKIVLKNSTVKVVCSNGLELNADHVLVTLPLGVLKQSNHLFDPPLPKMKQHSINRIGFGFVGKFSLYYENPVWKDSKHFAFIPSDDPKDWTDAIQGYFKDSFGQNILTGWIVGPYTLQYENVTDEELMKVSTNLLRKYLNDDSIPLPQHVFRYNFCSSELFKGCYSYVSMETQAVDYANYSDPILDDKSVPRILFAGEATIPQSYSTMHGAVDSGKREARRIIDYQSRKIPIYTI</sequence>
<evidence type="ECO:0000256" key="1">
    <source>
        <dbReference type="ARBA" id="ARBA00001974"/>
    </source>
</evidence>
<evidence type="ECO:0000256" key="5">
    <source>
        <dbReference type="ARBA" id="ARBA00022630"/>
    </source>
</evidence>
<comment type="caution">
    <text evidence="12">The sequence shown here is derived from an EMBL/GenBank/DDBJ whole genome shotgun (WGS) entry which is preliminary data.</text>
</comment>
<dbReference type="Proteomes" id="UP000549394">
    <property type="component" value="Unassembled WGS sequence"/>
</dbReference>
<feature type="binding site" evidence="8">
    <location>
        <position position="219"/>
    </location>
    <ligand>
        <name>FAD</name>
        <dbReference type="ChEBI" id="CHEBI:57692"/>
    </ligand>
</feature>
<dbReference type="SUPFAM" id="SSF51905">
    <property type="entry name" value="FAD/NAD(P)-binding domain"/>
    <property type="match status" value="1"/>
</dbReference>
<feature type="binding site" evidence="8">
    <location>
        <begin position="32"/>
        <end position="33"/>
    </location>
    <ligand>
        <name>FAD</name>
        <dbReference type="ChEBI" id="CHEBI:57692"/>
    </ligand>
</feature>
<accession>A0A7I8W9I0</accession>
<evidence type="ECO:0000256" key="6">
    <source>
        <dbReference type="ARBA" id="ARBA00022827"/>
    </source>
</evidence>
<keyword evidence="10" id="KW-0732">Signal</keyword>
<dbReference type="GO" id="GO:0008131">
    <property type="term" value="F:primary methylamine oxidase activity"/>
    <property type="evidence" value="ECO:0007669"/>
    <property type="project" value="UniProtKB-ARBA"/>
</dbReference>
<evidence type="ECO:0000256" key="2">
    <source>
        <dbReference type="ARBA" id="ARBA00004496"/>
    </source>
</evidence>
<dbReference type="GO" id="GO:0005737">
    <property type="term" value="C:cytoplasm"/>
    <property type="evidence" value="ECO:0007669"/>
    <property type="project" value="UniProtKB-SubCell"/>
</dbReference>
<dbReference type="PANTHER" id="PTHR10742:SF405">
    <property type="entry name" value="PEROXISOMAL N(1)-ACETYL-SPERMINE_SPERMIDINE OXIDASE"/>
    <property type="match status" value="1"/>
</dbReference>